<protein>
    <recommendedName>
        <fullName evidence="1">DUF4232 domain-containing protein</fullName>
    </recommendedName>
</protein>
<reference evidence="2" key="1">
    <citation type="journal article" date="2014" name="Int. J. Syst. Evol. Microbiol.">
        <title>Complete genome sequence of Corynebacterium casei LMG S-19264T (=DSM 44701T), isolated from a smear-ripened cheese.</title>
        <authorList>
            <consortium name="US DOE Joint Genome Institute (JGI-PGF)"/>
            <person name="Walter F."/>
            <person name="Albersmeier A."/>
            <person name="Kalinowski J."/>
            <person name="Ruckert C."/>
        </authorList>
    </citation>
    <scope>NUCLEOTIDE SEQUENCE</scope>
    <source>
        <strain evidence="2">CGMCC 1.12827</strain>
    </source>
</reference>
<dbReference type="EMBL" id="BMGC01000002">
    <property type="protein sequence ID" value="GGB18080.1"/>
    <property type="molecule type" value="Genomic_DNA"/>
</dbReference>
<keyword evidence="3" id="KW-1185">Reference proteome</keyword>
<organism evidence="2 3">
    <name type="scientific">Gordonia jinhuaensis</name>
    <dbReference type="NCBI Taxonomy" id="1517702"/>
    <lineage>
        <taxon>Bacteria</taxon>
        <taxon>Bacillati</taxon>
        <taxon>Actinomycetota</taxon>
        <taxon>Actinomycetes</taxon>
        <taxon>Mycobacteriales</taxon>
        <taxon>Gordoniaceae</taxon>
        <taxon>Gordonia</taxon>
    </lineage>
</organism>
<dbReference type="AlphaFoldDB" id="A0A916WPG7"/>
<proteinExistence type="predicted"/>
<evidence type="ECO:0000313" key="3">
    <source>
        <dbReference type="Proteomes" id="UP000621454"/>
    </source>
</evidence>
<dbReference type="Pfam" id="PF14016">
    <property type="entry name" value="DUF4232"/>
    <property type="match status" value="1"/>
</dbReference>
<name>A0A916WPG7_9ACTN</name>
<feature type="domain" description="DUF4232" evidence="1">
    <location>
        <begin position="2"/>
        <end position="111"/>
    </location>
</feature>
<comment type="caution">
    <text evidence="2">The sequence shown here is derived from an EMBL/GenBank/DDBJ whole genome shotgun (WGS) entry which is preliminary data.</text>
</comment>
<dbReference type="Proteomes" id="UP000621454">
    <property type="component" value="Unassembled WGS sequence"/>
</dbReference>
<sequence>MLTNSSDAACSLRGFPGVSFVGDDNGTQIGAPATRRDDVEVTRVWLTPGTSAHASLRIAQAGNYDPAQCQPSAVDGFRVYPPDDTASLFIRYPQPTGCRSASVTLLTVGPLTR</sequence>
<accession>A0A916WPG7</accession>
<evidence type="ECO:0000313" key="2">
    <source>
        <dbReference type="EMBL" id="GGB18080.1"/>
    </source>
</evidence>
<reference evidence="2" key="2">
    <citation type="submission" date="2020-09" db="EMBL/GenBank/DDBJ databases">
        <authorList>
            <person name="Sun Q."/>
            <person name="Zhou Y."/>
        </authorList>
    </citation>
    <scope>NUCLEOTIDE SEQUENCE</scope>
    <source>
        <strain evidence="2">CGMCC 1.12827</strain>
    </source>
</reference>
<gene>
    <name evidence="2" type="ORF">GCM10011489_02680</name>
</gene>
<evidence type="ECO:0000259" key="1">
    <source>
        <dbReference type="Pfam" id="PF14016"/>
    </source>
</evidence>
<dbReference type="InterPro" id="IPR025326">
    <property type="entry name" value="DUF4232"/>
</dbReference>